<dbReference type="PANTHER" id="PTHR43546:SF3">
    <property type="entry name" value="UPF0173 METAL-DEPENDENT HYDROLASE MJ1163"/>
    <property type="match status" value="1"/>
</dbReference>
<comment type="similarity">
    <text evidence="2">Belongs to the UPF0173 family.</text>
</comment>
<evidence type="ECO:0000259" key="3">
    <source>
        <dbReference type="SMART" id="SM00849"/>
    </source>
</evidence>
<dbReference type="Pfam" id="PF12706">
    <property type="entry name" value="Lactamase_B_2"/>
    <property type="match status" value="1"/>
</dbReference>
<keyword evidence="5" id="KW-1185">Reference proteome</keyword>
<dbReference type="EMBL" id="CP001791">
    <property type="protein sequence ID" value="ADH98851.1"/>
    <property type="molecule type" value="Genomic_DNA"/>
</dbReference>
<feature type="domain" description="Metallo-beta-lactamase" evidence="3">
    <location>
        <begin position="7"/>
        <end position="193"/>
    </location>
</feature>
<organism evidence="4 5">
    <name type="scientific">Bacillus selenitireducens (strain ATCC 700615 / DSM 15326 / MLS10)</name>
    <dbReference type="NCBI Taxonomy" id="439292"/>
    <lineage>
        <taxon>Bacteria</taxon>
        <taxon>Bacillati</taxon>
        <taxon>Bacillota</taxon>
        <taxon>Bacilli</taxon>
        <taxon>Bacillales</taxon>
        <taxon>Bacillaceae</taxon>
        <taxon>Salisediminibacterium</taxon>
    </lineage>
</organism>
<dbReference type="SUPFAM" id="SSF56281">
    <property type="entry name" value="Metallo-hydrolase/oxidoreductase"/>
    <property type="match status" value="1"/>
</dbReference>
<dbReference type="Gene3D" id="3.60.15.10">
    <property type="entry name" value="Ribonuclease Z/Hydroxyacylglutathione hydrolase-like"/>
    <property type="match status" value="1"/>
</dbReference>
<protein>
    <recommendedName>
        <fullName evidence="2">UPF0173 metal-dependent hydrolase Bsel_1339</fullName>
    </recommendedName>
</protein>
<gene>
    <name evidence="4" type="ordered locus">Bsel_1339</name>
</gene>
<dbReference type="eggNOG" id="COG2220">
    <property type="taxonomic scope" value="Bacteria"/>
</dbReference>
<name>D6XSR5_BACIE</name>
<dbReference type="InterPro" id="IPR050114">
    <property type="entry name" value="UPF0173_UPF0282_UlaG_hydrolase"/>
</dbReference>
<sequence>MKLSFHGHAVVKVETNGKTILIDPFLSGNGATDLNAEDVHADVILLTHGHNDHVGDTVAIAKRTGAKVIAPFELATYLGWQGLDVHPMHIGGAHEFDFGTVKFTQAFHGSAWTDEEAGTIVYTGMPAGILLKAEGKTIHHAGDTGLFSDMKLLGEFENIDVAFLPIGDNFTMGPEDARIAARWIGADKVVPVHYDTFPLIEQDGEAFCKSLDHDQEGIPMKAGDEITL</sequence>
<dbReference type="GO" id="GO:0016787">
    <property type="term" value="F:hydrolase activity"/>
    <property type="evidence" value="ECO:0007669"/>
    <property type="project" value="UniProtKB-UniRule"/>
</dbReference>
<dbReference type="HOGENOM" id="CLU_070010_4_1_9"/>
<dbReference type="HAMAP" id="MF_00457">
    <property type="entry name" value="UPF0173"/>
    <property type="match status" value="1"/>
</dbReference>
<accession>D6XSR5</accession>
<evidence type="ECO:0000256" key="2">
    <source>
        <dbReference type="HAMAP-Rule" id="MF_00457"/>
    </source>
</evidence>
<dbReference type="InterPro" id="IPR001279">
    <property type="entry name" value="Metallo-B-lactamas"/>
</dbReference>
<reference evidence="4" key="1">
    <citation type="submission" date="2009-10" db="EMBL/GenBank/DDBJ databases">
        <title>Complete sequence of Bacillus selenitireducens MLS10.</title>
        <authorList>
            <consortium name="US DOE Joint Genome Institute"/>
            <person name="Lucas S."/>
            <person name="Copeland A."/>
            <person name="Lapidus A."/>
            <person name="Glavina del Rio T."/>
            <person name="Dalin E."/>
            <person name="Tice H."/>
            <person name="Bruce D."/>
            <person name="Goodwin L."/>
            <person name="Pitluck S."/>
            <person name="Sims D."/>
            <person name="Brettin T."/>
            <person name="Detter J.C."/>
            <person name="Han C."/>
            <person name="Larimer F."/>
            <person name="Land M."/>
            <person name="Hauser L."/>
            <person name="Kyrpides N."/>
            <person name="Ovchinnikova G."/>
            <person name="Stolz J."/>
        </authorList>
    </citation>
    <scope>NUCLEOTIDE SEQUENCE [LARGE SCALE GENOMIC DNA]</scope>
    <source>
        <strain evidence="4">MLS10</strain>
    </source>
</reference>
<evidence type="ECO:0000313" key="5">
    <source>
        <dbReference type="Proteomes" id="UP000000271"/>
    </source>
</evidence>
<evidence type="ECO:0000313" key="4">
    <source>
        <dbReference type="EMBL" id="ADH98851.1"/>
    </source>
</evidence>
<proteinExistence type="inferred from homology"/>
<dbReference type="InterPro" id="IPR022877">
    <property type="entry name" value="UPF0173"/>
</dbReference>
<dbReference type="NCBIfam" id="NF001911">
    <property type="entry name" value="PRK00685.1"/>
    <property type="match status" value="1"/>
</dbReference>
<dbReference type="SMART" id="SM00849">
    <property type="entry name" value="Lactamase_B"/>
    <property type="match status" value="1"/>
</dbReference>
<dbReference type="OrthoDB" id="9789133at2"/>
<keyword evidence="1 2" id="KW-0378">Hydrolase</keyword>
<dbReference type="AlphaFoldDB" id="D6XSR5"/>
<dbReference type="KEGG" id="bse:Bsel_1339"/>
<dbReference type="InterPro" id="IPR036866">
    <property type="entry name" value="RibonucZ/Hydroxyglut_hydro"/>
</dbReference>
<dbReference type="Proteomes" id="UP000000271">
    <property type="component" value="Chromosome"/>
</dbReference>
<dbReference type="RefSeq" id="WP_013172275.1">
    <property type="nucleotide sequence ID" value="NC_014219.1"/>
</dbReference>
<evidence type="ECO:0000256" key="1">
    <source>
        <dbReference type="ARBA" id="ARBA00022801"/>
    </source>
</evidence>
<dbReference type="PANTHER" id="PTHR43546">
    <property type="entry name" value="UPF0173 METAL-DEPENDENT HYDROLASE MJ1163-RELATED"/>
    <property type="match status" value="1"/>
</dbReference>